<protein>
    <submittedName>
        <fullName evidence="4">CBS domain containing protein</fullName>
    </submittedName>
</protein>
<dbReference type="InterPro" id="IPR046342">
    <property type="entry name" value="CBS_dom_sf"/>
</dbReference>
<evidence type="ECO:0000256" key="1">
    <source>
        <dbReference type="ARBA" id="ARBA00023122"/>
    </source>
</evidence>
<keyword evidence="1 2" id="KW-0129">CBS domain</keyword>
<proteinExistence type="predicted"/>
<dbReference type="SUPFAM" id="SSF54631">
    <property type="entry name" value="CBS-domain pair"/>
    <property type="match status" value="1"/>
</dbReference>
<dbReference type="AlphaFoldDB" id="A0A2L2XI24"/>
<name>A0A2L2XI24_9FIRM</name>
<evidence type="ECO:0000256" key="2">
    <source>
        <dbReference type="PROSITE-ProRule" id="PRU00703"/>
    </source>
</evidence>
<dbReference type="InterPro" id="IPR000644">
    <property type="entry name" value="CBS_dom"/>
</dbReference>
<dbReference type="Pfam" id="PF00571">
    <property type="entry name" value="CBS"/>
    <property type="match status" value="2"/>
</dbReference>
<reference evidence="5" key="1">
    <citation type="submission" date="2018-02" db="EMBL/GenBank/DDBJ databases">
        <title>Genome sequence of Desulfocucumis palustris strain NAW-5.</title>
        <authorList>
            <person name="Watanabe M."/>
            <person name="Kojima H."/>
            <person name="Fukui M."/>
        </authorList>
    </citation>
    <scope>NUCLEOTIDE SEQUENCE [LARGE SCALE GENOMIC DNA]</scope>
    <source>
        <strain evidence="5">NAW-5</strain>
    </source>
</reference>
<feature type="domain" description="CBS" evidence="3">
    <location>
        <begin position="11"/>
        <end position="80"/>
    </location>
</feature>
<dbReference type="RefSeq" id="WP_104371921.1">
    <property type="nucleotide sequence ID" value="NZ_BFAV01000104.1"/>
</dbReference>
<dbReference type="EMBL" id="BFAV01000104">
    <property type="protein sequence ID" value="GBF33541.1"/>
    <property type="molecule type" value="Genomic_DNA"/>
</dbReference>
<dbReference type="Gene3D" id="3.10.580.10">
    <property type="entry name" value="CBS-domain"/>
    <property type="match status" value="1"/>
</dbReference>
<evidence type="ECO:0000313" key="5">
    <source>
        <dbReference type="Proteomes" id="UP000239549"/>
    </source>
</evidence>
<sequence length="162" mass="18401">MPVTRLVRNIMVPVEEYPMVEEGASVLEAVWKIRESFHRKDGTWYGFQSLMVINDRGELVGILTLKSLLVALRLREFMDHILNGDPTGLFFTPHLIKDSKITVRKIMRPLSVITVQEDATIMEALLIILKNNINSLPVLSGTKPVGVVRTLDLFWFVGELLD</sequence>
<dbReference type="PANTHER" id="PTHR43080:SF2">
    <property type="entry name" value="CBS DOMAIN-CONTAINING PROTEIN"/>
    <property type="match status" value="1"/>
</dbReference>
<dbReference type="OrthoDB" id="1808351at2"/>
<accession>A0A2L2XI24</accession>
<evidence type="ECO:0000313" key="4">
    <source>
        <dbReference type="EMBL" id="GBF33541.1"/>
    </source>
</evidence>
<dbReference type="InterPro" id="IPR051257">
    <property type="entry name" value="Diverse_CBS-Domain"/>
</dbReference>
<organism evidence="4 5">
    <name type="scientific">Desulfocucumis palustris</name>
    <dbReference type="NCBI Taxonomy" id="1898651"/>
    <lineage>
        <taxon>Bacteria</taxon>
        <taxon>Bacillati</taxon>
        <taxon>Bacillota</taxon>
        <taxon>Clostridia</taxon>
        <taxon>Eubacteriales</taxon>
        <taxon>Desulfocucumaceae</taxon>
        <taxon>Desulfocucumis</taxon>
    </lineage>
</organism>
<comment type="caution">
    <text evidence="4">The sequence shown here is derived from an EMBL/GenBank/DDBJ whole genome shotgun (WGS) entry which is preliminary data.</text>
</comment>
<keyword evidence="5" id="KW-1185">Reference proteome</keyword>
<evidence type="ECO:0000259" key="3">
    <source>
        <dbReference type="PROSITE" id="PS51371"/>
    </source>
</evidence>
<dbReference type="PANTHER" id="PTHR43080">
    <property type="entry name" value="CBS DOMAIN-CONTAINING PROTEIN CBSX3, MITOCHONDRIAL"/>
    <property type="match status" value="1"/>
</dbReference>
<dbReference type="PROSITE" id="PS51371">
    <property type="entry name" value="CBS"/>
    <property type="match status" value="2"/>
</dbReference>
<dbReference type="Proteomes" id="UP000239549">
    <property type="component" value="Unassembled WGS sequence"/>
</dbReference>
<dbReference type="SMART" id="SM00116">
    <property type="entry name" value="CBS"/>
    <property type="match status" value="2"/>
</dbReference>
<feature type="domain" description="CBS" evidence="3">
    <location>
        <begin position="107"/>
        <end position="162"/>
    </location>
</feature>
<gene>
    <name evidence="4" type="ORF">DCCM_2643</name>
</gene>